<dbReference type="GO" id="GO:0004190">
    <property type="term" value="F:aspartic-type endopeptidase activity"/>
    <property type="evidence" value="ECO:0007669"/>
    <property type="project" value="UniProtKB-EC"/>
</dbReference>
<evidence type="ECO:0000256" key="2">
    <source>
        <dbReference type="ARBA" id="ARBA00005801"/>
    </source>
</evidence>
<feature type="domain" description="Prepilin type IV endopeptidase peptidase" evidence="20">
    <location>
        <begin position="142"/>
        <end position="249"/>
    </location>
</feature>
<feature type="transmembrane region" description="Helical" evidence="19">
    <location>
        <begin position="266"/>
        <end position="289"/>
    </location>
</feature>
<dbReference type="EC" id="2.1.1.-" evidence="18"/>
<gene>
    <name evidence="22" type="ORF">E4656_11425</name>
</gene>
<evidence type="ECO:0000256" key="1">
    <source>
        <dbReference type="ARBA" id="ARBA00004429"/>
    </source>
</evidence>
<dbReference type="GO" id="GO:0008168">
    <property type="term" value="F:methyltransferase activity"/>
    <property type="evidence" value="ECO:0007669"/>
    <property type="project" value="UniProtKB-KW"/>
</dbReference>
<keyword evidence="12 19" id="KW-0472">Membrane</keyword>
<feature type="transmembrane region" description="Helical" evidence="19">
    <location>
        <begin position="188"/>
        <end position="209"/>
    </location>
</feature>
<evidence type="ECO:0000256" key="9">
    <source>
        <dbReference type="ARBA" id="ARBA00022692"/>
    </source>
</evidence>
<dbReference type="EMBL" id="SRMF01000004">
    <property type="protein sequence ID" value="TGG92738.1"/>
    <property type="molecule type" value="Genomic_DNA"/>
</dbReference>
<keyword evidence="10 18" id="KW-0378">Hydrolase</keyword>
<comment type="function">
    <text evidence="18">Plays an essential role in type IV pili and type II pseudopili formation by proteolytically removing the leader sequence from substrate proteins and subsequently monomethylating the alpha-amino group of the newly exposed N-terminal phenylalanine.</text>
</comment>
<dbReference type="AlphaFoldDB" id="A0A4Z0WEL3"/>
<feature type="transmembrane region" description="Helical" evidence="19">
    <location>
        <begin position="221"/>
        <end position="254"/>
    </location>
</feature>
<dbReference type="GO" id="GO:0032259">
    <property type="term" value="P:methylation"/>
    <property type="evidence" value="ECO:0007669"/>
    <property type="project" value="UniProtKB-KW"/>
</dbReference>
<keyword evidence="11 19" id="KW-1133">Transmembrane helix</keyword>
<feature type="transmembrane region" description="Helical" evidence="19">
    <location>
        <begin position="14"/>
        <end position="35"/>
    </location>
</feature>
<feature type="domain" description="Prepilin peptidase A24 N-terminal" evidence="21">
    <location>
        <begin position="21"/>
        <end position="128"/>
    </location>
</feature>
<dbReference type="GO" id="GO:0005886">
    <property type="term" value="C:plasma membrane"/>
    <property type="evidence" value="ECO:0007669"/>
    <property type="project" value="UniProtKB-SubCell"/>
</dbReference>
<dbReference type="InterPro" id="IPR014032">
    <property type="entry name" value="Peptidase_A24A_bac"/>
</dbReference>
<keyword evidence="8" id="KW-0949">S-adenosyl-L-methionine</keyword>
<dbReference type="FunFam" id="1.20.120.1220:FF:000001">
    <property type="entry name" value="Type 4 prepilin-like proteins leader peptide-processing enzyme"/>
    <property type="match status" value="1"/>
</dbReference>
<evidence type="ECO:0000256" key="6">
    <source>
        <dbReference type="ARBA" id="ARBA00022670"/>
    </source>
</evidence>
<comment type="similarity">
    <text evidence="2 17">Belongs to the peptidase A24 family.</text>
</comment>
<keyword evidence="23" id="KW-1185">Reference proteome</keyword>
<evidence type="ECO:0000256" key="18">
    <source>
        <dbReference type="RuleBase" id="RU003794"/>
    </source>
</evidence>
<evidence type="ECO:0000256" key="15">
    <source>
        <dbReference type="ARBA" id="ARBA00067082"/>
    </source>
</evidence>
<keyword evidence="13 18" id="KW-0511">Multifunctional enzyme</keyword>
<evidence type="ECO:0000256" key="3">
    <source>
        <dbReference type="ARBA" id="ARBA00022475"/>
    </source>
</evidence>
<organism evidence="22 23">
    <name type="scientific">Natronospirillum operosum</name>
    <dbReference type="NCBI Taxonomy" id="2759953"/>
    <lineage>
        <taxon>Bacteria</taxon>
        <taxon>Pseudomonadati</taxon>
        <taxon>Pseudomonadota</taxon>
        <taxon>Gammaproteobacteria</taxon>
        <taxon>Oceanospirillales</taxon>
        <taxon>Natronospirillaceae</taxon>
        <taxon>Natronospirillum</taxon>
    </lineage>
</organism>
<evidence type="ECO:0000256" key="7">
    <source>
        <dbReference type="ARBA" id="ARBA00022679"/>
    </source>
</evidence>
<keyword evidence="6 18" id="KW-0645">Protease</keyword>
<keyword evidence="5 18" id="KW-0489">Methyltransferase</keyword>
<evidence type="ECO:0000256" key="11">
    <source>
        <dbReference type="ARBA" id="ARBA00022989"/>
    </source>
</evidence>
<dbReference type="GO" id="GO:0006465">
    <property type="term" value="P:signal peptide processing"/>
    <property type="evidence" value="ECO:0007669"/>
    <property type="project" value="TreeGrafter"/>
</dbReference>
<evidence type="ECO:0000256" key="5">
    <source>
        <dbReference type="ARBA" id="ARBA00022603"/>
    </source>
</evidence>
<dbReference type="PANTHER" id="PTHR30487">
    <property type="entry name" value="TYPE 4 PREPILIN-LIKE PROTEINS LEADER PEPTIDE-PROCESSING ENZYME"/>
    <property type="match status" value="1"/>
</dbReference>
<evidence type="ECO:0000259" key="21">
    <source>
        <dbReference type="Pfam" id="PF06750"/>
    </source>
</evidence>
<evidence type="ECO:0000256" key="12">
    <source>
        <dbReference type="ARBA" id="ARBA00023136"/>
    </source>
</evidence>
<dbReference type="InterPro" id="IPR000045">
    <property type="entry name" value="Prepilin_IV_endopep_pep"/>
</dbReference>
<dbReference type="InterPro" id="IPR010627">
    <property type="entry name" value="Prepilin_pept_A24_N"/>
</dbReference>
<dbReference type="RefSeq" id="WP_135483410.1">
    <property type="nucleotide sequence ID" value="NZ_SRMF01000004.1"/>
</dbReference>
<comment type="catalytic activity">
    <reaction evidence="14 18">
        <text>Typically cleaves a -Gly-|-Phe- bond to release an N-terminal, basic peptide of 5-8 residues from type IV prepilin, and then N-methylates the new N-terminal amino group, the methyl donor being S-adenosyl-L-methionine.</text>
        <dbReference type="EC" id="3.4.23.43"/>
    </reaction>
</comment>
<dbReference type="Pfam" id="PF06750">
    <property type="entry name" value="A24_N_bact"/>
    <property type="match status" value="1"/>
</dbReference>
<dbReference type="Proteomes" id="UP000297475">
    <property type="component" value="Unassembled WGS sequence"/>
</dbReference>
<protein>
    <recommendedName>
        <fullName evidence="16 18">Prepilin leader peptidase/N-methyltransferase</fullName>
        <ecNumber evidence="18">2.1.1.-</ecNumber>
        <ecNumber evidence="15 18">3.4.23.43</ecNumber>
    </recommendedName>
</protein>
<evidence type="ECO:0000256" key="4">
    <source>
        <dbReference type="ARBA" id="ARBA00022519"/>
    </source>
</evidence>
<dbReference type="Gene3D" id="1.20.120.1220">
    <property type="match status" value="1"/>
</dbReference>
<evidence type="ECO:0000313" key="23">
    <source>
        <dbReference type="Proteomes" id="UP000297475"/>
    </source>
</evidence>
<comment type="caution">
    <text evidence="22">The sequence shown here is derived from an EMBL/GenBank/DDBJ whole genome shotgun (WGS) entry which is preliminary data.</text>
</comment>
<accession>A0A4Z0WEL3</accession>
<proteinExistence type="inferred from homology"/>
<comment type="subcellular location">
    <subcellularLocation>
        <location evidence="1">Cell inner membrane</location>
        <topology evidence="1">Multi-pass membrane protein</topology>
    </subcellularLocation>
    <subcellularLocation>
        <location evidence="18">Cell membrane</location>
        <topology evidence="18">Multi-pass membrane protein</topology>
    </subcellularLocation>
</comment>
<evidence type="ECO:0000256" key="19">
    <source>
        <dbReference type="SAM" id="Phobius"/>
    </source>
</evidence>
<reference evidence="22 23" key="1">
    <citation type="submission" date="2019-04" db="EMBL/GenBank/DDBJ databases">
        <title>Natronospirillum operosus gen. nov., sp. nov., a haloalkaliphilic satellite isolated from decaying biomass of laboratory culture of cyanobacterium Geitlerinema sp. and proposal of Natronospirillaceae fam. nov. and Saccharospirillaceae fam. nov.</title>
        <authorList>
            <person name="Kevbrin V."/>
            <person name="Boltyanskaya Y."/>
            <person name="Koziaeva V."/>
            <person name="Grouzdev D.S."/>
            <person name="Park M."/>
            <person name="Cho J."/>
        </authorList>
    </citation>
    <scope>NUCLEOTIDE SEQUENCE [LARGE SCALE GENOMIC DNA]</scope>
    <source>
        <strain evidence="22 23">G-116</strain>
    </source>
</reference>
<evidence type="ECO:0000256" key="16">
    <source>
        <dbReference type="ARBA" id="ARBA00071870"/>
    </source>
</evidence>
<evidence type="ECO:0000256" key="13">
    <source>
        <dbReference type="ARBA" id="ARBA00023268"/>
    </source>
</evidence>
<evidence type="ECO:0000256" key="17">
    <source>
        <dbReference type="RuleBase" id="RU003793"/>
    </source>
</evidence>
<evidence type="ECO:0000259" key="20">
    <source>
        <dbReference type="Pfam" id="PF01478"/>
    </source>
</evidence>
<dbReference type="PANTHER" id="PTHR30487:SF0">
    <property type="entry name" value="PREPILIN LEADER PEPTIDASE_N-METHYLTRANSFERASE-RELATED"/>
    <property type="match status" value="1"/>
</dbReference>
<sequence>MSDLQLVLNAFPSLYLGSVLLLGLLVGSFLNVVILRLPVMLERQWQTDARAILTAAETPEAEAAEPFNLAVPRSRCPACGHVIRWYENIPCLSWLFLRGRCSQCGTAISARYPLIEALTGGLSLAVALTLPPGAETLVWLGFVWTLIALTFVDLDTQLLPDQITLPLLWAGLLASLLGLTPIPLQDAVIGAMAGYLSLWSVYHGFRLLTGKEGMGYGDFKLFAAFGAWFGWIALAPIILLASLVGAAAGLLMVLLAGRDRQLPIAFGPYLCAAAVVYYFWGEALVNLWLHWALL</sequence>
<dbReference type="Pfam" id="PF01478">
    <property type="entry name" value="Peptidase_A24"/>
    <property type="match status" value="1"/>
</dbReference>
<evidence type="ECO:0000256" key="8">
    <source>
        <dbReference type="ARBA" id="ARBA00022691"/>
    </source>
</evidence>
<evidence type="ECO:0000256" key="10">
    <source>
        <dbReference type="ARBA" id="ARBA00022801"/>
    </source>
</evidence>
<feature type="transmembrane region" description="Helical" evidence="19">
    <location>
        <begin position="163"/>
        <end position="182"/>
    </location>
</feature>
<keyword evidence="9 18" id="KW-0812">Transmembrane</keyword>
<keyword evidence="3" id="KW-1003">Cell membrane</keyword>
<dbReference type="OrthoDB" id="9789291at2"/>
<name>A0A4Z0WEL3_9GAMM</name>
<dbReference type="InterPro" id="IPR050882">
    <property type="entry name" value="Prepilin_peptidase/N-MTase"/>
</dbReference>
<evidence type="ECO:0000256" key="14">
    <source>
        <dbReference type="ARBA" id="ARBA00050401"/>
    </source>
</evidence>
<evidence type="ECO:0000313" key="22">
    <source>
        <dbReference type="EMBL" id="TGG92738.1"/>
    </source>
</evidence>
<dbReference type="EC" id="3.4.23.43" evidence="15 18"/>
<dbReference type="PRINTS" id="PR00864">
    <property type="entry name" value="PREPILNPTASE"/>
</dbReference>
<keyword evidence="4" id="KW-0997">Cell inner membrane</keyword>
<keyword evidence="7 18" id="KW-0808">Transferase</keyword>